<gene>
    <name evidence="3" type="ordered locus">Spiaf_1503</name>
</gene>
<evidence type="ECO:0000313" key="4">
    <source>
        <dbReference type="Proteomes" id="UP000007383"/>
    </source>
</evidence>
<dbReference type="SMART" id="SM00028">
    <property type="entry name" value="TPR"/>
    <property type="match status" value="3"/>
</dbReference>
<evidence type="ECO:0000313" key="3">
    <source>
        <dbReference type="EMBL" id="AFG37562.1"/>
    </source>
</evidence>
<dbReference type="PROSITE" id="PS50005">
    <property type="entry name" value="TPR"/>
    <property type="match status" value="1"/>
</dbReference>
<dbReference type="InterPro" id="IPR019734">
    <property type="entry name" value="TPR_rpt"/>
</dbReference>
<feature type="transmembrane region" description="Helical" evidence="2">
    <location>
        <begin position="20"/>
        <end position="39"/>
    </location>
</feature>
<protein>
    <submittedName>
        <fullName evidence="3">Tfp pilus assembly protein PilF</fullName>
    </submittedName>
</protein>
<keyword evidence="4" id="KW-1185">Reference proteome</keyword>
<keyword evidence="1" id="KW-0802">TPR repeat</keyword>
<dbReference type="Pfam" id="PF13432">
    <property type="entry name" value="TPR_16"/>
    <property type="match status" value="1"/>
</dbReference>
<organism evidence="3 4">
    <name type="scientific">Spirochaeta africana (strain ATCC 700263 / DSM 8902 / Z-7692)</name>
    <dbReference type="NCBI Taxonomy" id="889378"/>
    <lineage>
        <taxon>Bacteria</taxon>
        <taxon>Pseudomonadati</taxon>
        <taxon>Spirochaetota</taxon>
        <taxon>Spirochaetia</taxon>
        <taxon>Spirochaetales</taxon>
        <taxon>Spirochaetaceae</taxon>
        <taxon>Spirochaeta</taxon>
    </lineage>
</organism>
<dbReference type="SUPFAM" id="SSF48452">
    <property type="entry name" value="TPR-like"/>
    <property type="match status" value="1"/>
</dbReference>
<dbReference type="AlphaFoldDB" id="H9UJ69"/>
<dbReference type="eggNOG" id="COG0457">
    <property type="taxonomic scope" value="Bacteria"/>
</dbReference>
<dbReference type="Gene3D" id="1.25.40.10">
    <property type="entry name" value="Tetratricopeptide repeat domain"/>
    <property type="match status" value="2"/>
</dbReference>
<dbReference type="PATRIC" id="fig|889378.3.peg.1494"/>
<dbReference type="Proteomes" id="UP000007383">
    <property type="component" value="Chromosome"/>
</dbReference>
<keyword evidence="2" id="KW-0812">Transmembrane</keyword>
<proteinExistence type="predicted"/>
<dbReference type="Pfam" id="PF14559">
    <property type="entry name" value="TPR_19"/>
    <property type="match status" value="1"/>
</dbReference>
<reference evidence="4" key="1">
    <citation type="journal article" date="2013" name="Stand. Genomic Sci.">
        <title>Complete genome sequence of the halophilic bacterium Spirochaeta africana type strain (Z-7692(T)) from the alkaline Lake Magadi in the East African Rift.</title>
        <authorList>
            <person name="Liolos K."/>
            <person name="Abt B."/>
            <person name="Scheuner C."/>
            <person name="Teshima H."/>
            <person name="Held B."/>
            <person name="Lapidus A."/>
            <person name="Nolan M."/>
            <person name="Lucas S."/>
            <person name="Deshpande S."/>
            <person name="Cheng J.F."/>
            <person name="Tapia R."/>
            <person name="Goodwin L.A."/>
            <person name="Pitluck S."/>
            <person name="Pagani I."/>
            <person name="Ivanova N."/>
            <person name="Mavromatis K."/>
            <person name="Mikhailova N."/>
            <person name="Huntemann M."/>
            <person name="Pati A."/>
            <person name="Chen A."/>
            <person name="Palaniappan K."/>
            <person name="Land M."/>
            <person name="Rohde M."/>
            <person name="Tindall B.J."/>
            <person name="Detter J.C."/>
            <person name="Goker M."/>
            <person name="Bristow J."/>
            <person name="Eisen J.A."/>
            <person name="Markowitz V."/>
            <person name="Hugenholtz P."/>
            <person name="Woyke T."/>
            <person name="Klenk H.P."/>
            <person name="Kyrpides N.C."/>
        </authorList>
    </citation>
    <scope>NUCLEOTIDE SEQUENCE</scope>
    <source>
        <strain evidence="4">ATCC 700263 / DSM 8902 / Z-7692</strain>
    </source>
</reference>
<dbReference type="RefSeq" id="WP_014455546.1">
    <property type="nucleotide sequence ID" value="NC_017098.1"/>
</dbReference>
<dbReference type="KEGG" id="sfc:Spiaf_1503"/>
<dbReference type="EMBL" id="CP003282">
    <property type="protein sequence ID" value="AFG37562.1"/>
    <property type="molecule type" value="Genomic_DNA"/>
</dbReference>
<feature type="repeat" description="TPR" evidence="1">
    <location>
        <begin position="271"/>
        <end position="304"/>
    </location>
</feature>
<dbReference type="PANTHER" id="PTHR12558">
    <property type="entry name" value="CELL DIVISION CYCLE 16,23,27"/>
    <property type="match status" value="1"/>
</dbReference>
<sequence length="313" mass="35535">MKYTRNRFQSKSKRAASFRYLAPIIVLTLGVGVVAWLLYNTSFSLSSFGLSRDKEQIIALWHDHEFAAAYDHSQTALSQTPLDTDYLVLNGFAGFYHGIEQPDQSDAHLVLEQSVQSLRRAVLLTPSQYHPELHYVLGKAYFHRGQFYYDAAIRHLTQAHELDYAADDLFEYIGLAATRLEQFDTGVTWLTKALEKRFTPLLSLNLAEALFQAGRYTEAVTYAEQTVAAADDQLLITEASLLVGKSRLEQEDFDGAIRHFSDMIAEGKDVAEVRYWLGETYYQKGEPIQARAEWREAVRLDSQHAPAAERLQG</sequence>
<dbReference type="STRING" id="889378.Spiaf_1503"/>
<dbReference type="PANTHER" id="PTHR12558:SF13">
    <property type="entry name" value="CELL DIVISION CYCLE PROTEIN 27 HOMOLOG"/>
    <property type="match status" value="1"/>
</dbReference>
<dbReference type="HOGENOM" id="CLU_073066_0_0_12"/>
<dbReference type="InterPro" id="IPR011990">
    <property type="entry name" value="TPR-like_helical_dom_sf"/>
</dbReference>
<keyword evidence="2" id="KW-1133">Transmembrane helix</keyword>
<evidence type="ECO:0000256" key="2">
    <source>
        <dbReference type="SAM" id="Phobius"/>
    </source>
</evidence>
<accession>H9UJ69</accession>
<keyword evidence="2" id="KW-0472">Membrane</keyword>
<evidence type="ECO:0000256" key="1">
    <source>
        <dbReference type="PROSITE-ProRule" id="PRU00339"/>
    </source>
</evidence>
<name>H9UJ69_SPIAZ</name>
<dbReference type="OrthoDB" id="350246at2"/>